<gene>
    <name evidence="1" type="ORF">S12H4_21258</name>
</gene>
<comment type="caution">
    <text evidence="1">The sequence shown here is derived from an EMBL/GenBank/DDBJ whole genome shotgun (WGS) entry which is preliminary data.</text>
</comment>
<protein>
    <recommendedName>
        <fullName evidence="2">Cytidyltransferase-like domain-containing protein</fullName>
    </recommendedName>
</protein>
<name>X1TPE4_9ZZZZ</name>
<organism evidence="1">
    <name type="scientific">marine sediment metagenome</name>
    <dbReference type="NCBI Taxonomy" id="412755"/>
    <lineage>
        <taxon>unclassified sequences</taxon>
        <taxon>metagenomes</taxon>
        <taxon>ecological metagenomes</taxon>
    </lineage>
</organism>
<evidence type="ECO:0000313" key="1">
    <source>
        <dbReference type="EMBL" id="GAI81909.1"/>
    </source>
</evidence>
<dbReference type="Gene3D" id="3.40.50.620">
    <property type="entry name" value="HUPs"/>
    <property type="match status" value="1"/>
</dbReference>
<accession>X1TPE4</accession>
<sequence>ERVKSGKSIRYIVPESVCDYISKHSLYRDVS</sequence>
<dbReference type="AlphaFoldDB" id="X1TPE4"/>
<dbReference type="SUPFAM" id="SSF52374">
    <property type="entry name" value="Nucleotidylyl transferase"/>
    <property type="match status" value="1"/>
</dbReference>
<dbReference type="EMBL" id="BARW01010905">
    <property type="protein sequence ID" value="GAI81909.1"/>
    <property type="molecule type" value="Genomic_DNA"/>
</dbReference>
<proteinExistence type="predicted"/>
<evidence type="ECO:0008006" key="2">
    <source>
        <dbReference type="Google" id="ProtNLM"/>
    </source>
</evidence>
<feature type="non-terminal residue" evidence="1">
    <location>
        <position position="1"/>
    </location>
</feature>
<dbReference type="InterPro" id="IPR014729">
    <property type="entry name" value="Rossmann-like_a/b/a_fold"/>
</dbReference>
<reference evidence="1" key="1">
    <citation type="journal article" date="2014" name="Front. Microbiol.">
        <title>High frequency of phylogenetically diverse reductive dehalogenase-homologous genes in deep subseafloor sedimentary metagenomes.</title>
        <authorList>
            <person name="Kawai M."/>
            <person name="Futagami T."/>
            <person name="Toyoda A."/>
            <person name="Takaki Y."/>
            <person name="Nishi S."/>
            <person name="Hori S."/>
            <person name="Arai W."/>
            <person name="Tsubouchi T."/>
            <person name="Morono Y."/>
            <person name="Uchiyama I."/>
            <person name="Ito T."/>
            <person name="Fujiyama A."/>
            <person name="Inagaki F."/>
            <person name="Takami H."/>
        </authorList>
    </citation>
    <scope>NUCLEOTIDE SEQUENCE</scope>
    <source>
        <strain evidence="1">Expedition CK06-06</strain>
    </source>
</reference>